<dbReference type="InterPro" id="IPR012337">
    <property type="entry name" value="RNaseH-like_sf"/>
</dbReference>
<dbReference type="GO" id="GO:0039693">
    <property type="term" value="P:viral DNA genome replication"/>
    <property type="evidence" value="ECO:0007669"/>
    <property type="project" value="UniProtKB-KW"/>
</dbReference>
<dbReference type="GO" id="GO:0008408">
    <property type="term" value="F:3'-5' exonuclease activity"/>
    <property type="evidence" value="ECO:0007669"/>
    <property type="project" value="InterPro"/>
</dbReference>
<dbReference type="SUPFAM" id="SSF53098">
    <property type="entry name" value="Ribonuclease H-like"/>
    <property type="match status" value="1"/>
</dbReference>
<dbReference type="EMBL" id="AP013029">
    <property type="protein sequence ID" value="BAN59621.1"/>
    <property type="molecule type" value="Genomic_DNA"/>
</dbReference>
<dbReference type="GeneID" id="16511488"/>
<keyword evidence="5" id="KW-1185">Reference proteome</keyword>
<gene>
    <name evidence="4" type="primary">orf656</name>
</gene>
<dbReference type="Proteomes" id="UP000014701">
    <property type="component" value="Segment"/>
</dbReference>
<dbReference type="InterPro" id="IPR036397">
    <property type="entry name" value="RNaseH_sf"/>
</dbReference>
<protein>
    <submittedName>
        <fullName evidence="4">Putative DNA polymerase</fullName>
    </submittedName>
</protein>
<keyword evidence="1" id="KW-0235">DNA replication</keyword>
<dbReference type="PANTHER" id="PTHR10133:SF27">
    <property type="entry name" value="DNA POLYMERASE NU"/>
    <property type="match status" value="1"/>
</dbReference>
<keyword evidence="1" id="KW-1194">Viral DNA replication</keyword>
<dbReference type="InterPro" id="IPR036895">
    <property type="entry name" value="Uracil-DNA_glycosylase-like_sf"/>
</dbReference>
<dbReference type="OrthoDB" id="14842at10239"/>
<dbReference type="InterPro" id="IPR002562">
    <property type="entry name" value="3'-5'_exonuclease_dom"/>
</dbReference>
<feature type="region of interest" description="Disordered" evidence="2">
    <location>
        <begin position="372"/>
        <end position="392"/>
    </location>
</feature>
<evidence type="ECO:0000256" key="1">
    <source>
        <dbReference type="ARBA" id="ARBA00023109"/>
    </source>
</evidence>
<dbReference type="Pfam" id="PF01612">
    <property type="entry name" value="DNA_pol_A_exo1"/>
    <property type="match status" value="1"/>
</dbReference>
<evidence type="ECO:0000256" key="2">
    <source>
        <dbReference type="SAM" id="MobiDB-lite"/>
    </source>
</evidence>
<dbReference type="InterPro" id="IPR002298">
    <property type="entry name" value="DNA_polymerase_A"/>
</dbReference>
<sequence length="656" mass="76428">MKVLFLQDHLKENHVKQVDGTLRNVYFQTQAGKILKRTAEETLKLKGNEYYIDYAYQLVPKVVQRDKFNRAIRYKKVSLTEARPEFELLYERIIREKPDIIVPQGNLGCSALLKKNGIKSLRGVPQKVVVRHGNASHETWVLPTFSIEHMLVDYKVNNLVAADFSTLGKYIEQGDVAFESENRDYEFVDSIKRVREIFKTILPAAPIVAWDLETNTLHPEKAGAKPLVISLSWQEGTGCTIPLEHKEFTWIPGHLAEIYEHIKAFVADPDIIKVGHNLQYDIRFLQLTKGFRDFHNHRDTKVMYYLLVDQDKDASLKLSNLSYEMTDMGGYDKPLEDFKKKYVEDYVAKERARINQLKEDYKKAVAKERALAKKEKRKAQLPPKPKFPKVTPPVNEIDGSDFNYEWIPLESMLSPYASGDVDACLRIHNFLEKKGQAEENAKIRKLYTEHYTELSAYLAKVEAAGVQMNTDYTRGLIDAYTEEEDRLLQLIRKFPEVQRLEEEHEALYMKGLEEWSKPKAMRNEEIAKLRDKYKKKLVFNPNSSDDKQKALYKYTGYRLPYNKELVVKSAFEDGISEDELEWYHYKADKTALEYIKENFEDLKELADLLLTHSLVKTRKQNFTYKLLDLVNDKKRLYGTFNPTGTETTRLSSRDPK</sequence>
<feature type="domain" description="3'-5' exonuclease" evidence="3">
    <location>
        <begin position="186"/>
        <end position="327"/>
    </location>
</feature>
<accession>S6ATR3</accession>
<proteinExistence type="predicted"/>
<dbReference type="GO" id="GO:0003887">
    <property type="term" value="F:DNA-directed DNA polymerase activity"/>
    <property type="evidence" value="ECO:0007669"/>
    <property type="project" value="InterPro"/>
</dbReference>
<dbReference type="PANTHER" id="PTHR10133">
    <property type="entry name" value="DNA POLYMERASE I"/>
    <property type="match status" value="1"/>
</dbReference>
<dbReference type="GO" id="GO:0003676">
    <property type="term" value="F:nucleic acid binding"/>
    <property type="evidence" value="ECO:0007669"/>
    <property type="project" value="InterPro"/>
</dbReference>
<organism evidence="4 5">
    <name type="scientific">Bacillus phage phiNIT1</name>
    <dbReference type="NCBI Taxonomy" id="207656"/>
    <lineage>
        <taxon>Viruses</taxon>
        <taxon>Duplodnaviria</taxon>
        <taxon>Heunggongvirae</taxon>
        <taxon>Uroviricota</taxon>
        <taxon>Caudoviricetes</taxon>
        <taxon>Herelleviridae</taxon>
        <taxon>Bastillevirinae</taxon>
        <taxon>Nitunavirus</taxon>
        <taxon>Nitunavirus NIT1</taxon>
    </lineage>
</organism>
<dbReference type="RefSeq" id="YP_008318389.1">
    <property type="nucleotide sequence ID" value="NC_021856.1"/>
</dbReference>
<dbReference type="KEGG" id="vg:16511488"/>
<dbReference type="Gene3D" id="3.30.420.10">
    <property type="entry name" value="Ribonuclease H-like superfamily/Ribonuclease H"/>
    <property type="match status" value="1"/>
</dbReference>
<dbReference type="InterPro" id="IPR043502">
    <property type="entry name" value="DNA/RNA_pol_sf"/>
</dbReference>
<reference evidence="4 5" key="1">
    <citation type="submission" date="2013-02" db="EMBL/GenBank/DDBJ databases">
        <title>phiNIT1 genome sequensing.</title>
        <authorList>
            <person name="Ozaki T."/>
            <person name="Kaneko J."/>
        </authorList>
    </citation>
    <scope>NUCLEOTIDE SEQUENCE [LARGE SCALE GENOMIC DNA]</scope>
    <source>
        <strain evidence="4">PhiNIT1</strain>
    </source>
</reference>
<dbReference type="Gene3D" id="3.40.470.10">
    <property type="entry name" value="Uracil-DNA glycosylase-like domain"/>
    <property type="match status" value="1"/>
</dbReference>
<evidence type="ECO:0000313" key="5">
    <source>
        <dbReference type="Proteomes" id="UP000014701"/>
    </source>
</evidence>
<dbReference type="SUPFAM" id="SSF56672">
    <property type="entry name" value="DNA/RNA polymerases"/>
    <property type="match status" value="1"/>
</dbReference>
<evidence type="ECO:0000313" key="4">
    <source>
        <dbReference type="EMBL" id="BAN59621.1"/>
    </source>
</evidence>
<dbReference type="GO" id="GO:0006261">
    <property type="term" value="P:DNA-templated DNA replication"/>
    <property type="evidence" value="ECO:0007669"/>
    <property type="project" value="InterPro"/>
</dbReference>
<dbReference type="GO" id="GO:0006302">
    <property type="term" value="P:double-strand break repair"/>
    <property type="evidence" value="ECO:0007669"/>
    <property type="project" value="TreeGrafter"/>
</dbReference>
<evidence type="ECO:0000259" key="3">
    <source>
        <dbReference type="Pfam" id="PF01612"/>
    </source>
</evidence>
<name>S6ATR3_9CAUD</name>